<dbReference type="Proteomes" id="UP001341840">
    <property type="component" value="Unassembled WGS sequence"/>
</dbReference>
<accession>A0ABU6XED9</accession>
<keyword evidence="3" id="KW-1185">Reference proteome</keyword>
<proteinExistence type="predicted"/>
<name>A0ABU6XED9_9FABA</name>
<evidence type="ECO:0000313" key="2">
    <source>
        <dbReference type="EMBL" id="MED6196277.1"/>
    </source>
</evidence>
<sequence length="224" mass="24716">MSLLVYFRPLGIEKGIGKTKEGIGSKGFMKRSQEEENRTPSTARIPRASAQVPGSITDSPLPHSCTCTIISNRSERARQIFGAVAGELKNIPDHADTFIIQNWESCQVDCHSDSGSDGYYSCEDSLPACQIDRAEFQHQNHFNELFRALMQEKAEIKEAQKKIEARLLTVTKLAGHVIDRFANPQLARHEEGLSAVTLRLGTQLKGPTIRCPDNVPTTPAGVDL</sequence>
<feature type="region of interest" description="Disordered" evidence="1">
    <location>
        <begin position="22"/>
        <end position="47"/>
    </location>
</feature>
<dbReference type="EMBL" id="JASCZI010211733">
    <property type="protein sequence ID" value="MED6196277.1"/>
    <property type="molecule type" value="Genomic_DNA"/>
</dbReference>
<organism evidence="2 3">
    <name type="scientific">Stylosanthes scabra</name>
    <dbReference type="NCBI Taxonomy" id="79078"/>
    <lineage>
        <taxon>Eukaryota</taxon>
        <taxon>Viridiplantae</taxon>
        <taxon>Streptophyta</taxon>
        <taxon>Embryophyta</taxon>
        <taxon>Tracheophyta</taxon>
        <taxon>Spermatophyta</taxon>
        <taxon>Magnoliopsida</taxon>
        <taxon>eudicotyledons</taxon>
        <taxon>Gunneridae</taxon>
        <taxon>Pentapetalae</taxon>
        <taxon>rosids</taxon>
        <taxon>fabids</taxon>
        <taxon>Fabales</taxon>
        <taxon>Fabaceae</taxon>
        <taxon>Papilionoideae</taxon>
        <taxon>50 kb inversion clade</taxon>
        <taxon>dalbergioids sensu lato</taxon>
        <taxon>Dalbergieae</taxon>
        <taxon>Pterocarpus clade</taxon>
        <taxon>Stylosanthes</taxon>
    </lineage>
</organism>
<gene>
    <name evidence="2" type="ORF">PIB30_046020</name>
</gene>
<evidence type="ECO:0000313" key="3">
    <source>
        <dbReference type="Proteomes" id="UP001341840"/>
    </source>
</evidence>
<comment type="caution">
    <text evidence="2">The sequence shown here is derived from an EMBL/GenBank/DDBJ whole genome shotgun (WGS) entry which is preliminary data.</text>
</comment>
<protein>
    <submittedName>
        <fullName evidence="2">Uncharacterized protein</fullName>
    </submittedName>
</protein>
<evidence type="ECO:0000256" key="1">
    <source>
        <dbReference type="SAM" id="MobiDB-lite"/>
    </source>
</evidence>
<reference evidence="2 3" key="1">
    <citation type="journal article" date="2023" name="Plants (Basel)">
        <title>Bridging the Gap: Combining Genomics and Transcriptomics Approaches to Understand Stylosanthes scabra, an Orphan Legume from the Brazilian Caatinga.</title>
        <authorList>
            <person name="Ferreira-Neto J.R.C."/>
            <person name="da Silva M.D."/>
            <person name="Binneck E."/>
            <person name="de Melo N.F."/>
            <person name="da Silva R.H."/>
            <person name="de Melo A.L.T.M."/>
            <person name="Pandolfi V."/>
            <person name="Bustamante F.O."/>
            <person name="Brasileiro-Vidal A.C."/>
            <person name="Benko-Iseppon A.M."/>
        </authorList>
    </citation>
    <scope>NUCLEOTIDE SEQUENCE [LARGE SCALE GENOMIC DNA]</scope>
    <source>
        <tissue evidence="2">Leaves</tissue>
    </source>
</reference>